<evidence type="ECO:0000313" key="7">
    <source>
        <dbReference type="Proteomes" id="UP000287605"/>
    </source>
</evidence>
<sequence length="221" mass="25367">MQSIIFDFNGTLFSDSHLHEQAWQQFIQELIGRKFTPEEFDHIHGRTNHLVMEKILGKSLSDAEGEKLSNRKEAIYRDLVLEDKNPKLIKGVTEYFDFLKDKKCPMNIATVSPKVNVDFYFDIFQLGRWFDYEHVVYNDGTLKSKPAPDFYIQAALNIGGNLDRMIVFEDSPIGLQGAANAKAEHIIAVSTEGNHQKLEDTGLVDFVIDDFLDVRIKEIIR</sequence>
<dbReference type="SUPFAM" id="SSF56784">
    <property type="entry name" value="HAD-like"/>
    <property type="match status" value="1"/>
</dbReference>
<dbReference type="Gene3D" id="3.40.50.1000">
    <property type="entry name" value="HAD superfamily/HAD-like"/>
    <property type="match status" value="1"/>
</dbReference>
<dbReference type="CDD" id="cd07505">
    <property type="entry name" value="HAD_BPGM-like"/>
    <property type="match status" value="1"/>
</dbReference>
<dbReference type="SFLD" id="SFLDS00003">
    <property type="entry name" value="Haloacid_Dehalogenase"/>
    <property type="match status" value="1"/>
</dbReference>
<dbReference type="Pfam" id="PF00702">
    <property type="entry name" value="Hydrolase"/>
    <property type="match status" value="1"/>
</dbReference>
<dbReference type="Gene3D" id="1.10.150.240">
    <property type="entry name" value="Putative phosphatase, domain 2"/>
    <property type="match status" value="1"/>
</dbReference>
<proteinExistence type="inferred from homology"/>
<comment type="similarity">
    <text evidence="2">Belongs to the HAD-like hydrolase superfamily. CbbY/CbbZ/Gph/YieH family.</text>
</comment>
<dbReference type="EMBL" id="NGKA01000027">
    <property type="protein sequence ID" value="RSU09014.1"/>
    <property type="molecule type" value="Genomic_DNA"/>
</dbReference>
<reference evidence="6 7" key="1">
    <citation type="submission" date="2017-05" db="EMBL/GenBank/DDBJ databases">
        <title>Vagococcus spp. assemblies.</title>
        <authorList>
            <person name="Gulvik C.A."/>
        </authorList>
    </citation>
    <scope>NUCLEOTIDE SEQUENCE [LARGE SCALE GENOMIC DNA]</scope>
    <source>
        <strain evidence="6 7">CCUG 51432</strain>
    </source>
</reference>
<name>A0A430AM76_9ENTE</name>
<dbReference type="GO" id="GO:0003824">
    <property type="term" value="F:catalytic activity"/>
    <property type="evidence" value="ECO:0007669"/>
    <property type="project" value="UniProtKB-ARBA"/>
</dbReference>
<keyword evidence="7" id="KW-1185">Reference proteome</keyword>
<evidence type="ECO:0000256" key="4">
    <source>
        <dbReference type="ARBA" id="ARBA00022842"/>
    </source>
</evidence>
<dbReference type="OrthoDB" id="9797743at2"/>
<dbReference type="RefSeq" id="WP_126810050.1">
    <property type="nucleotide sequence ID" value="NZ_NGKA01000027.1"/>
</dbReference>
<keyword evidence="4" id="KW-0460">Magnesium</keyword>
<evidence type="ECO:0008006" key="8">
    <source>
        <dbReference type="Google" id="ProtNLM"/>
    </source>
</evidence>
<accession>A0A430AM76</accession>
<evidence type="ECO:0000256" key="3">
    <source>
        <dbReference type="ARBA" id="ARBA00022723"/>
    </source>
</evidence>
<dbReference type="Proteomes" id="UP000287605">
    <property type="component" value="Unassembled WGS sequence"/>
</dbReference>
<dbReference type="InterPro" id="IPR036412">
    <property type="entry name" value="HAD-like_sf"/>
</dbReference>
<evidence type="ECO:0000313" key="6">
    <source>
        <dbReference type="EMBL" id="RSU09014.1"/>
    </source>
</evidence>
<keyword evidence="3" id="KW-0479">Metal-binding</keyword>
<evidence type="ECO:0000256" key="5">
    <source>
        <dbReference type="ARBA" id="ARBA00023277"/>
    </source>
</evidence>
<organism evidence="6 7">
    <name type="scientific">Vagococcus elongatus</name>
    <dbReference type="NCBI Taxonomy" id="180344"/>
    <lineage>
        <taxon>Bacteria</taxon>
        <taxon>Bacillati</taxon>
        <taxon>Bacillota</taxon>
        <taxon>Bacilli</taxon>
        <taxon>Lactobacillales</taxon>
        <taxon>Enterococcaceae</taxon>
        <taxon>Vagococcus</taxon>
    </lineage>
</organism>
<dbReference type="InterPro" id="IPR051600">
    <property type="entry name" value="Beta-PGM-like"/>
</dbReference>
<dbReference type="SFLD" id="SFLDG01129">
    <property type="entry name" value="C1.5:_HAD__Beta-PGM__Phosphata"/>
    <property type="match status" value="1"/>
</dbReference>
<dbReference type="GO" id="GO:0046872">
    <property type="term" value="F:metal ion binding"/>
    <property type="evidence" value="ECO:0007669"/>
    <property type="project" value="UniProtKB-KW"/>
</dbReference>
<comment type="caution">
    <text evidence="6">The sequence shown here is derived from an EMBL/GenBank/DDBJ whole genome shotgun (WGS) entry which is preliminary data.</text>
</comment>
<dbReference type="AlphaFoldDB" id="A0A430AM76"/>
<protein>
    <recommendedName>
        <fullName evidence="8">Pesticidal protein Cry10Aa</fullName>
    </recommendedName>
</protein>
<dbReference type="PANTHER" id="PTHR46193:SF18">
    <property type="entry name" value="HEXITOL PHOSPHATASE B"/>
    <property type="match status" value="1"/>
</dbReference>
<evidence type="ECO:0000256" key="2">
    <source>
        <dbReference type="ARBA" id="ARBA00006171"/>
    </source>
</evidence>
<comment type="cofactor">
    <cofactor evidence="1">
        <name>Mg(2+)</name>
        <dbReference type="ChEBI" id="CHEBI:18420"/>
    </cofactor>
</comment>
<dbReference type="InterPro" id="IPR023214">
    <property type="entry name" value="HAD_sf"/>
</dbReference>
<evidence type="ECO:0000256" key="1">
    <source>
        <dbReference type="ARBA" id="ARBA00001946"/>
    </source>
</evidence>
<gene>
    <name evidence="6" type="ORF">CBF29_12445</name>
</gene>
<dbReference type="PANTHER" id="PTHR46193">
    <property type="entry name" value="6-PHOSPHOGLUCONATE PHOSPHATASE"/>
    <property type="match status" value="1"/>
</dbReference>
<keyword evidence="5" id="KW-0119">Carbohydrate metabolism</keyword>
<dbReference type="InterPro" id="IPR023198">
    <property type="entry name" value="PGP-like_dom2"/>
</dbReference>